<dbReference type="PANTHER" id="PTHR34792:SF1">
    <property type="entry name" value="OS02G0121500 PROTEIN"/>
    <property type="match status" value="1"/>
</dbReference>
<reference evidence="2" key="1">
    <citation type="journal article" date="2021" name="J. Hered.">
        <title>Genome Assembly of Salicaceae Populus deltoides (Eastern Cottonwood) I-69 Based on Nanopore Sequencing and Hi-C Technologies.</title>
        <authorList>
            <person name="Bai S."/>
            <person name="Wu H."/>
            <person name="Zhang J."/>
            <person name="Pan Z."/>
            <person name="Zhao W."/>
            <person name="Li Z."/>
            <person name="Tong C."/>
        </authorList>
    </citation>
    <scope>NUCLEOTIDE SEQUENCE</scope>
    <source>
        <tissue evidence="2">Leaf</tissue>
    </source>
</reference>
<protein>
    <submittedName>
        <fullName evidence="2">Uncharacterized protein</fullName>
    </submittedName>
</protein>
<accession>A0A8T2ZD10</accession>
<keyword evidence="3" id="KW-1185">Reference proteome</keyword>
<dbReference type="PANTHER" id="PTHR34792">
    <property type="entry name" value="OS02G0121500 PROTEIN"/>
    <property type="match status" value="1"/>
</dbReference>
<feature type="compositionally biased region" description="Polar residues" evidence="1">
    <location>
        <begin position="14"/>
        <end position="23"/>
    </location>
</feature>
<evidence type="ECO:0000313" key="2">
    <source>
        <dbReference type="EMBL" id="KAH8515151.1"/>
    </source>
</evidence>
<evidence type="ECO:0000313" key="3">
    <source>
        <dbReference type="Proteomes" id="UP000807159"/>
    </source>
</evidence>
<proteinExistence type="predicted"/>
<sequence length="793" mass="87630">MNKNKDVRPRASRFSRQQIKQSGQKLLSGLNGGDFVVSWEKSKRIKRLSAVNNNNSESNKGSCGYEVEEEKKCEMGGGGGCDVFDKEVLQAPSATIGTASTSNKRFKLPRKLIDDCNGVVPRKLRSAMKKRISESVSPPFPDSKKLCHTHGGVESLKRDGLKKLGLKVTQPGPDWSSKQSVCGPITKDEEEVVETLYSLAGMFASNEEPENDCKLGNASLDASRSTLQERSESDSPIIEAVKEDLNSICLPRIDEAAEETWHVETAKVDCLNEPSFQEWPTLSSDKVQGDLGSCVAQVNLPTMFAKQEELKPLCDSFNLFIAPEQYQDTVKVKQSTQLETSLERKPDIALGLTATVSQQDQRHTICQSKTNGPALWPGLSSTVSSGACNYGSSSLSSATKFPSWMDTDCGATRPSSFQKCSSTGKASKVNTGKRSWKRSSTHVYISRLIQALQIPESRDSLPLHLNQLRPHDILRQGVFMTINNFNGNRNGLNGAPPSRAIVNMTDKNSNQRQRLHQDQPETPSGVYNSQKQTFNFLSLATGGGSLEANKISNGVGNRSEQSAQQQFPYLHSHLQQQHSTLASFPLSQAYCTSSSYPDQPAAQQWKCSSVNLGSQPRGDLMFSSMRLSLAKGLHFAELPRARVPQPPYFGNFYCGSRTSPSGFAKQQQKQQQEHQEHQEQLQRLWEAQVAAAQYRTPANSTTMTQFPNWQNVRQDSPTQISRAQPTIPTLSSQEALGPKYAQISQQQLMTITTLPHARVRRQDHHLSSVYEETGGGFRTVGALPLQLLCNDRL</sequence>
<dbReference type="InterPro" id="IPR040305">
    <property type="entry name" value="At1g75730-like"/>
</dbReference>
<dbReference type="AlphaFoldDB" id="A0A8T2ZD10"/>
<organism evidence="2 3">
    <name type="scientific">Populus deltoides</name>
    <name type="common">Eastern poplar</name>
    <name type="synonym">Eastern cottonwood</name>
    <dbReference type="NCBI Taxonomy" id="3696"/>
    <lineage>
        <taxon>Eukaryota</taxon>
        <taxon>Viridiplantae</taxon>
        <taxon>Streptophyta</taxon>
        <taxon>Embryophyta</taxon>
        <taxon>Tracheophyta</taxon>
        <taxon>Spermatophyta</taxon>
        <taxon>Magnoliopsida</taxon>
        <taxon>eudicotyledons</taxon>
        <taxon>Gunneridae</taxon>
        <taxon>Pentapetalae</taxon>
        <taxon>rosids</taxon>
        <taxon>fabids</taxon>
        <taxon>Malpighiales</taxon>
        <taxon>Salicaceae</taxon>
        <taxon>Saliceae</taxon>
        <taxon>Populus</taxon>
    </lineage>
</organism>
<gene>
    <name evidence="2" type="ORF">H0E87_003852</name>
</gene>
<evidence type="ECO:0000256" key="1">
    <source>
        <dbReference type="SAM" id="MobiDB-lite"/>
    </source>
</evidence>
<feature type="region of interest" description="Disordered" evidence="1">
    <location>
        <begin position="1"/>
        <end position="23"/>
    </location>
</feature>
<comment type="caution">
    <text evidence="2">The sequence shown here is derived from an EMBL/GenBank/DDBJ whole genome shotgun (WGS) entry which is preliminary data.</text>
</comment>
<dbReference type="Proteomes" id="UP000807159">
    <property type="component" value="Chromosome 2"/>
</dbReference>
<dbReference type="EMBL" id="JACEGQ020000002">
    <property type="protein sequence ID" value="KAH8515151.1"/>
    <property type="molecule type" value="Genomic_DNA"/>
</dbReference>
<name>A0A8T2ZD10_POPDE</name>